<reference evidence="2" key="1">
    <citation type="submission" date="2009-02" db="EMBL/GenBank/DDBJ databases">
        <authorList>
            <person name="Fulton L."/>
            <person name="Clifton S."/>
            <person name="Fulton B."/>
            <person name="Xu J."/>
            <person name="Minx P."/>
            <person name="Pepin K.H."/>
            <person name="Johnson M."/>
            <person name="Bhonagiri V."/>
            <person name="Nash W.E."/>
            <person name="Mardis E.R."/>
            <person name="Wilson R.K."/>
        </authorList>
    </citation>
    <scope>NUCLEOTIDE SEQUENCE [LARGE SCALE GENOMIC DNA]</scope>
    <source>
        <strain evidence="2">DSM 15053</strain>
    </source>
</reference>
<dbReference type="STRING" id="553973.CLOHYLEM_05541"/>
<dbReference type="eggNOG" id="COG2244">
    <property type="taxonomic scope" value="Bacteria"/>
</dbReference>
<evidence type="ECO:0000313" key="2">
    <source>
        <dbReference type="EMBL" id="EEG74283.1"/>
    </source>
</evidence>
<feature type="transmembrane region" description="Helical" evidence="1">
    <location>
        <begin position="147"/>
        <end position="169"/>
    </location>
</feature>
<protein>
    <recommendedName>
        <fullName evidence="4">Polysaccharide biosynthesis protein</fullName>
    </recommendedName>
</protein>
<dbReference type="AlphaFoldDB" id="C0C0E6"/>
<sequence length="256" mass="28936">MAAMLIIPKFIGVDSYGYYQLYIFYVTYSSIAALGWPEGTYLEIGGMSYQNINRESISAQYRLLSISMITVFTVLLVIVIFSPLTYDKKIVFSFSCLAGAVVNIWRYLQFIIQATNRIKEYSLTIVLWRLVSVGFSILAVLCGMKSYIMLILLDVAGRVLSLVYVMFCCKDIMFFKKRNIQLAVTEGKKAIQSGYKLLFATLAGTVIIGITRWCIENHWNITTFAEVTLTISIANVFLQCINAVAVTTFSCFTKDR</sequence>
<dbReference type="HOGENOM" id="CLU_1084643_0_0_9"/>
<feature type="transmembrane region" description="Helical" evidence="1">
    <location>
        <begin position="63"/>
        <end position="84"/>
    </location>
</feature>
<keyword evidence="1" id="KW-0472">Membrane</keyword>
<evidence type="ECO:0000256" key="1">
    <source>
        <dbReference type="SAM" id="Phobius"/>
    </source>
</evidence>
<accession>C0C0E6</accession>
<gene>
    <name evidence="2" type="ORF">CLOHYLEM_05541</name>
</gene>
<reference evidence="2" key="2">
    <citation type="submission" date="2013-06" db="EMBL/GenBank/DDBJ databases">
        <title>Draft genome sequence of Clostridium hylemonae (DSM 15053).</title>
        <authorList>
            <person name="Sudarsanam P."/>
            <person name="Ley R."/>
            <person name="Guruge J."/>
            <person name="Turnbaugh P.J."/>
            <person name="Mahowald M."/>
            <person name="Liep D."/>
            <person name="Gordon J."/>
        </authorList>
    </citation>
    <scope>NUCLEOTIDE SEQUENCE</scope>
    <source>
        <strain evidence="2">DSM 15053</strain>
    </source>
</reference>
<dbReference type="EMBL" id="ABYI02000020">
    <property type="protein sequence ID" value="EEG74283.1"/>
    <property type="molecule type" value="Genomic_DNA"/>
</dbReference>
<name>C0C0E6_9FIRM</name>
<feature type="transmembrane region" description="Helical" evidence="1">
    <location>
        <begin position="197"/>
        <end position="215"/>
    </location>
</feature>
<feature type="transmembrane region" description="Helical" evidence="1">
    <location>
        <begin position="227"/>
        <end position="252"/>
    </location>
</feature>
<evidence type="ECO:0000313" key="3">
    <source>
        <dbReference type="Proteomes" id="UP000004893"/>
    </source>
</evidence>
<comment type="caution">
    <text evidence="2">The sequence shown here is derived from an EMBL/GenBank/DDBJ whole genome shotgun (WGS) entry which is preliminary data.</text>
</comment>
<organism evidence="2 3">
    <name type="scientific">[Clostridium] hylemonae DSM 15053</name>
    <dbReference type="NCBI Taxonomy" id="553973"/>
    <lineage>
        <taxon>Bacteria</taxon>
        <taxon>Bacillati</taxon>
        <taxon>Bacillota</taxon>
        <taxon>Clostridia</taxon>
        <taxon>Lachnospirales</taxon>
        <taxon>Lachnospiraceae</taxon>
    </lineage>
</organism>
<feature type="transmembrane region" description="Helical" evidence="1">
    <location>
        <begin position="90"/>
        <end position="108"/>
    </location>
</feature>
<proteinExistence type="predicted"/>
<feature type="transmembrane region" description="Helical" evidence="1">
    <location>
        <begin position="120"/>
        <end position="141"/>
    </location>
</feature>
<evidence type="ECO:0008006" key="4">
    <source>
        <dbReference type="Google" id="ProtNLM"/>
    </source>
</evidence>
<feature type="transmembrane region" description="Helical" evidence="1">
    <location>
        <begin position="22"/>
        <end position="42"/>
    </location>
</feature>
<keyword evidence="3" id="KW-1185">Reference proteome</keyword>
<keyword evidence="1" id="KW-0812">Transmembrane</keyword>
<keyword evidence="1" id="KW-1133">Transmembrane helix</keyword>
<dbReference type="Proteomes" id="UP000004893">
    <property type="component" value="Unassembled WGS sequence"/>
</dbReference>